<organism evidence="2">
    <name type="scientific">Oryza barthii</name>
    <dbReference type="NCBI Taxonomy" id="65489"/>
    <lineage>
        <taxon>Eukaryota</taxon>
        <taxon>Viridiplantae</taxon>
        <taxon>Streptophyta</taxon>
        <taxon>Embryophyta</taxon>
        <taxon>Tracheophyta</taxon>
        <taxon>Spermatophyta</taxon>
        <taxon>Magnoliopsida</taxon>
        <taxon>Liliopsida</taxon>
        <taxon>Poales</taxon>
        <taxon>Poaceae</taxon>
        <taxon>BOP clade</taxon>
        <taxon>Oryzoideae</taxon>
        <taxon>Oryzeae</taxon>
        <taxon>Oryzinae</taxon>
        <taxon>Oryza</taxon>
    </lineage>
</organism>
<proteinExistence type="predicted"/>
<keyword evidence="1" id="KW-0732">Signal</keyword>
<dbReference type="Proteomes" id="UP000026960">
    <property type="component" value="Chromosome 3"/>
</dbReference>
<accession>A0A0D3FJZ0</accession>
<reference evidence="2" key="1">
    <citation type="journal article" date="2009" name="Rice">
        <title>De Novo Next Generation Sequencing of Plant Genomes.</title>
        <authorList>
            <person name="Rounsley S."/>
            <person name="Marri P.R."/>
            <person name="Yu Y."/>
            <person name="He R."/>
            <person name="Sisneros N."/>
            <person name="Goicoechea J.L."/>
            <person name="Lee S.J."/>
            <person name="Angelova A."/>
            <person name="Kudrna D."/>
            <person name="Luo M."/>
            <person name="Affourtit J."/>
            <person name="Desany B."/>
            <person name="Knight J."/>
            <person name="Niazi F."/>
            <person name="Egholm M."/>
            <person name="Wing R.A."/>
        </authorList>
    </citation>
    <scope>NUCLEOTIDE SEQUENCE [LARGE SCALE GENOMIC DNA]</scope>
    <source>
        <strain evidence="2">cv. IRGC 105608</strain>
    </source>
</reference>
<keyword evidence="3" id="KW-1185">Reference proteome</keyword>
<evidence type="ECO:0000256" key="1">
    <source>
        <dbReference type="SAM" id="SignalP"/>
    </source>
</evidence>
<dbReference type="EnsemblPlants" id="OBART03G21870.1">
    <property type="protein sequence ID" value="OBART03G21870.1"/>
    <property type="gene ID" value="OBART03G21870"/>
</dbReference>
<sequence>MPPTHQIIKVMRLSLHALAPHLLLAFAEIIVARTEDFSSIGKHGRYFDLVDFSVIEGFKVPADMTICSFKGKRNANDRAWGK</sequence>
<feature type="signal peptide" evidence="1">
    <location>
        <begin position="1"/>
        <end position="27"/>
    </location>
</feature>
<evidence type="ECO:0000313" key="2">
    <source>
        <dbReference type="EnsemblPlants" id="OBART03G21870.1"/>
    </source>
</evidence>
<evidence type="ECO:0000313" key="3">
    <source>
        <dbReference type="Proteomes" id="UP000026960"/>
    </source>
</evidence>
<dbReference type="STRING" id="65489.A0A0D3FJZ0"/>
<dbReference type="PaxDb" id="65489-OBART03G21870.1"/>
<protein>
    <submittedName>
        <fullName evidence="2">Uncharacterized protein</fullName>
    </submittedName>
</protein>
<feature type="chain" id="PRO_5002261883" evidence="1">
    <location>
        <begin position="28"/>
        <end position="82"/>
    </location>
</feature>
<reference evidence="2" key="2">
    <citation type="submission" date="2015-03" db="UniProtKB">
        <authorList>
            <consortium name="EnsemblPlants"/>
        </authorList>
    </citation>
    <scope>IDENTIFICATION</scope>
</reference>
<dbReference type="HOGENOM" id="CLU_2561938_0_0_1"/>
<name>A0A0D3FJZ0_9ORYZ</name>
<dbReference type="AlphaFoldDB" id="A0A0D3FJZ0"/>
<dbReference type="Gramene" id="OBART03G21870.1">
    <property type="protein sequence ID" value="OBART03G21870.1"/>
    <property type="gene ID" value="OBART03G21870"/>
</dbReference>